<evidence type="ECO:0000259" key="2">
    <source>
        <dbReference type="Pfam" id="PF14529"/>
    </source>
</evidence>
<feature type="region of interest" description="Disordered" evidence="1">
    <location>
        <begin position="48"/>
        <end position="79"/>
    </location>
</feature>
<protein>
    <recommendedName>
        <fullName evidence="2">Endonuclease/exonuclease/phosphatase domain-containing protein</fullName>
    </recommendedName>
</protein>
<feature type="domain" description="Endonuclease/exonuclease/phosphatase" evidence="2">
    <location>
        <begin position="501"/>
        <end position="610"/>
    </location>
</feature>
<proteinExistence type="predicted"/>
<dbReference type="EMBL" id="KQ980290">
    <property type="protein sequence ID" value="KYN16905.1"/>
    <property type="molecule type" value="Genomic_DNA"/>
</dbReference>
<reference evidence="3 4" key="1">
    <citation type="submission" date="2015-09" db="EMBL/GenBank/DDBJ databases">
        <title>Trachymyrmex cornetzi WGS genome.</title>
        <authorList>
            <person name="Nygaard S."/>
            <person name="Hu H."/>
            <person name="Boomsma J."/>
            <person name="Zhang G."/>
        </authorList>
    </citation>
    <scope>NUCLEOTIDE SEQUENCE [LARGE SCALE GENOMIC DNA]</scope>
    <source>
        <strain evidence="3">Tcor2-1</strain>
        <tissue evidence="3">Whole body</tissue>
    </source>
</reference>
<dbReference type="InterPro" id="IPR005135">
    <property type="entry name" value="Endo/exonuclease/phosphatase"/>
</dbReference>
<dbReference type="SUPFAM" id="SSF56219">
    <property type="entry name" value="DNase I-like"/>
    <property type="match status" value="1"/>
</dbReference>
<evidence type="ECO:0000313" key="3">
    <source>
        <dbReference type="EMBL" id="KYN16905.1"/>
    </source>
</evidence>
<name>A0A151J368_9HYME</name>
<feature type="region of interest" description="Disordered" evidence="1">
    <location>
        <begin position="423"/>
        <end position="454"/>
    </location>
</feature>
<organism evidence="3 4">
    <name type="scientific">Trachymyrmex cornetzi</name>
    <dbReference type="NCBI Taxonomy" id="471704"/>
    <lineage>
        <taxon>Eukaryota</taxon>
        <taxon>Metazoa</taxon>
        <taxon>Ecdysozoa</taxon>
        <taxon>Arthropoda</taxon>
        <taxon>Hexapoda</taxon>
        <taxon>Insecta</taxon>
        <taxon>Pterygota</taxon>
        <taxon>Neoptera</taxon>
        <taxon>Endopterygota</taxon>
        <taxon>Hymenoptera</taxon>
        <taxon>Apocrita</taxon>
        <taxon>Aculeata</taxon>
        <taxon>Formicoidea</taxon>
        <taxon>Formicidae</taxon>
        <taxon>Myrmicinae</taxon>
        <taxon>Trachymyrmex</taxon>
    </lineage>
</organism>
<dbReference type="Pfam" id="PF14529">
    <property type="entry name" value="Exo_endo_phos_2"/>
    <property type="match status" value="1"/>
</dbReference>
<feature type="compositionally biased region" description="Basic residues" evidence="1">
    <location>
        <begin position="55"/>
        <end position="64"/>
    </location>
</feature>
<dbReference type="AlphaFoldDB" id="A0A151J368"/>
<dbReference type="GO" id="GO:0003824">
    <property type="term" value="F:catalytic activity"/>
    <property type="evidence" value="ECO:0007669"/>
    <property type="project" value="InterPro"/>
</dbReference>
<feature type="compositionally biased region" description="Low complexity" evidence="1">
    <location>
        <begin position="198"/>
        <end position="214"/>
    </location>
</feature>
<dbReference type="Proteomes" id="UP000078492">
    <property type="component" value="Unassembled WGS sequence"/>
</dbReference>
<evidence type="ECO:0000256" key="1">
    <source>
        <dbReference type="SAM" id="MobiDB-lite"/>
    </source>
</evidence>
<dbReference type="PANTHER" id="PTHR33273:SF4">
    <property type="entry name" value="ENDONUCLEASE_EXONUCLEASE_PHOSPHATASE DOMAIN-CONTAINING PROTEIN"/>
    <property type="match status" value="1"/>
</dbReference>
<dbReference type="PANTHER" id="PTHR33273">
    <property type="entry name" value="DOMAIN-CONTAINING PROTEIN, PUTATIVE-RELATED"/>
    <property type="match status" value="1"/>
</dbReference>
<dbReference type="InterPro" id="IPR036691">
    <property type="entry name" value="Endo/exonu/phosph_ase_sf"/>
</dbReference>
<sequence>MVDILNITGEPIFDDRIVKIETHTYNSYANTTFGHSDEIRLTLNTESSFEEIPRKSKKRGRKPKGSNVPESHALTKLSSKRMEFEDDELDREDFFQISKKAGHGMKKRKGLVECQLDDRLSSKQKDAIEEVTGLFPQMSPKSIMAETLRVLDMAGEAERRTQTMKGIFVDTNKALLPPVYRPTLGGVQKRMKERPRVRTSVDVTSRTVTSATARPSRDKNSNRTAKVAAGEVPEGRRTGAIIRTAKKIPARPAARDPRFRAHRTAAVLLRCEEAGGNSAPTYADVMRMARGKISLEELEISNTRIRKAQAGELLIEISGGEEAGAKAEAIVDHLKTVIAESEFGKKVSVIRPVQRAEVRLIDVDQSATVEEVIAAVSKSAWCFQCGRSDGHKAFGCRSAPRCPVCAARGMNANHRAGSASCVPYNGRGQTPRNEEPSAAGTEEVNEGADREAQASGSLRMDVGLVVVAKPARIPDGDKWLAFTDEPSSAAITWHWGGARTVVSCYFPPSLSYAEFVHNLDEMDDKLRDVLRKGHPTIVAGDFNARAQAWDSGRTNRRGDILLGWIGMRGLQLINNGGEPTCVHPRGTSAVDVTTATPTAAKKITGWCVATELESLWSRPSWSPYGQVLTFILTKES</sequence>
<keyword evidence="4" id="KW-1185">Reference proteome</keyword>
<evidence type="ECO:0000313" key="4">
    <source>
        <dbReference type="Proteomes" id="UP000078492"/>
    </source>
</evidence>
<dbReference type="STRING" id="471704.A0A151J368"/>
<feature type="region of interest" description="Disordered" evidence="1">
    <location>
        <begin position="187"/>
        <end position="231"/>
    </location>
</feature>
<dbReference type="Gene3D" id="3.60.10.10">
    <property type="entry name" value="Endonuclease/exonuclease/phosphatase"/>
    <property type="match status" value="1"/>
</dbReference>
<gene>
    <name evidence="3" type="ORF">ALC57_10815</name>
</gene>
<accession>A0A151J368</accession>